<dbReference type="EMBL" id="JBHSDJ010000009">
    <property type="protein sequence ID" value="MFC4246020.1"/>
    <property type="molecule type" value="Genomic_DNA"/>
</dbReference>
<reference evidence="1 2" key="1">
    <citation type="journal article" date="2014" name="Int. J. Syst. Evol. Microbiol.">
        <title>Complete genome sequence of Corynebacterium casei LMG S-19264T (=DSM 44701T), isolated from a smear-ripened cheese.</title>
        <authorList>
            <consortium name="US DOE Joint Genome Institute (JGI-PGF)"/>
            <person name="Walter F."/>
            <person name="Albersmeier A."/>
            <person name="Kalinowski J."/>
            <person name="Ruckert C."/>
        </authorList>
    </citation>
    <scope>NUCLEOTIDE SEQUENCE [LARGE SCALE GENOMIC DNA]</scope>
    <source>
        <strain evidence="1 2">IBRC-M 10912</strain>
    </source>
</reference>
<dbReference type="AlphaFoldDB" id="A0ABD5NW95"/>
<accession>A0ABD5NW95</accession>
<dbReference type="RefSeq" id="WP_246976595.1">
    <property type="nucleotide sequence ID" value="NZ_CP095398.1"/>
</dbReference>
<proteinExistence type="predicted"/>
<gene>
    <name evidence="1" type="ORF">ACFOZ7_03275</name>
</gene>
<organism evidence="1 2">
    <name type="scientific">Natribaculum luteum</name>
    <dbReference type="NCBI Taxonomy" id="1586232"/>
    <lineage>
        <taxon>Archaea</taxon>
        <taxon>Methanobacteriati</taxon>
        <taxon>Methanobacteriota</taxon>
        <taxon>Stenosarchaea group</taxon>
        <taxon>Halobacteria</taxon>
        <taxon>Halobacteriales</taxon>
        <taxon>Natrialbaceae</taxon>
        <taxon>Natribaculum</taxon>
    </lineage>
</organism>
<name>A0ABD5NW95_9EURY</name>
<dbReference type="Proteomes" id="UP001595821">
    <property type="component" value="Unassembled WGS sequence"/>
</dbReference>
<dbReference type="GeneID" id="71856140"/>
<sequence>MRPSQTEIIRIEGHSDHWLDGDEEKFYLPEATPLAKIDQSRLAAALSTLYDAVDPVEIVFDTFENTEGWHTPEQTVPAYQSLQTRHAVEWVFDNFERRPPDETSLEFDYTGDEVHPLVTHTQGSSPDEKVHLFLRKAIPEDRLEDGATATVRYPSSTATFSRDPSGKWILDDESNL</sequence>
<protein>
    <submittedName>
        <fullName evidence="1">Uncharacterized protein</fullName>
    </submittedName>
</protein>
<evidence type="ECO:0000313" key="2">
    <source>
        <dbReference type="Proteomes" id="UP001595821"/>
    </source>
</evidence>
<comment type="caution">
    <text evidence="1">The sequence shown here is derived from an EMBL/GenBank/DDBJ whole genome shotgun (WGS) entry which is preliminary data.</text>
</comment>
<evidence type="ECO:0000313" key="1">
    <source>
        <dbReference type="EMBL" id="MFC4246020.1"/>
    </source>
</evidence>